<dbReference type="EMBL" id="JARKHS020000390">
    <property type="protein sequence ID" value="KAK8788889.1"/>
    <property type="molecule type" value="Genomic_DNA"/>
</dbReference>
<dbReference type="Proteomes" id="UP001321473">
    <property type="component" value="Unassembled WGS sequence"/>
</dbReference>
<reference evidence="2 3" key="1">
    <citation type="journal article" date="2023" name="Arcadia Sci">
        <title>De novo assembly of a long-read Amblyomma americanum tick genome.</title>
        <authorList>
            <person name="Chou S."/>
            <person name="Poskanzer K.E."/>
            <person name="Rollins M."/>
            <person name="Thuy-Boun P.S."/>
        </authorList>
    </citation>
    <scope>NUCLEOTIDE SEQUENCE [LARGE SCALE GENOMIC DNA]</scope>
    <source>
        <strain evidence="2">F_SG_1</strain>
        <tissue evidence="2">Salivary glands</tissue>
    </source>
</reference>
<protein>
    <submittedName>
        <fullName evidence="2">Uncharacterized protein</fullName>
    </submittedName>
</protein>
<organism evidence="2 3">
    <name type="scientific">Amblyomma americanum</name>
    <name type="common">Lone star tick</name>
    <dbReference type="NCBI Taxonomy" id="6943"/>
    <lineage>
        <taxon>Eukaryota</taxon>
        <taxon>Metazoa</taxon>
        <taxon>Ecdysozoa</taxon>
        <taxon>Arthropoda</taxon>
        <taxon>Chelicerata</taxon>
        <taxon>Arachnida</taxon>
        <taxon>Acari</taxon>
        <taxon>Parasitiformes</taxon>
        <taxon>Ixodida</taxon>
        <taxon>Ixodoidea</taxon>
        <taxon>Ixodidae</taxon>
        <taxon>Amblyomminae</taxon>
        <taxon>Amblyomma</taxon>
    </lineage>
</organism>
<accession>A0AAQ4FNL4</accession>
<sequence>MNRAGTRLLHPRLPTPHTKRAHAASSRVDMGITRLLKFKRKNRYKKAALAAPRHFCTKAVVIRLRWLRRCAFRHPKMTTESTLSGSASPDCGDQQDPYQVLDDLRHAAMENVARQQLAIKQETERLRRELNELRRGTGECGQLLPVQPEDVEKLAEEIQESFVCGTADAYKIEGDLHEAYIVCKIVRQRAQSILKDVAEVNEICDNLANFSADSDDDEEPGGAEGRIIQHPVEVGCAVSVLTPGQVLG</sequence>
<name>A0AAQ4FNL4_AMBAM</name>
<evidence type="ECO:0000313" key="3">
    <source>
        <dbReference type="Proteomes" id="UP001321473"/>
    </source>
</evidence>
<dbReference type="AlphaFoldDB" id="A0AAQ4FNL4"/>
<gene>
    <name evidence="2" type="ORF">V5799_021333</name>
</gene>
<proteinExistence type="predicted"/>
<keyword evidence="3" id="KW-1185">Reference proteome</keyword>
<comment type="caution">
    <text evidence="2">The sequence shown here is derived from an EMBL/GenBank/DDBJ whole genome shotgun (WGS) entry which is preliminary data.</text>
</comment>
<evidence type="ECO:0000313" key="2">
    <source>
        <dbReference type="EMBL" id="KAK8788889.1"/>
    </source>
</evidence>
<evidence type="ECO:0000256" key="1">
    <source>
        <dbReference type="SAM" id="MobiDB-lite"/>
    </source>
</evidence>
<feature type="region of interest" description="Disordered" evidence="1">
    <location>
        <begin position="1"/>
        <end position="26"/>
    </location>
</feature>